<dbReference type="InterPro" id="IPR033469">
    <property type="entry name" value="CYTH-like_dom_sf"/>
</dbReference>
<feature type="domain" description="CYTH" evidence="1">
    <location>
        <begin position="2"/>
        <end position="149"/>
    </location>
</feature>
<evidence type="ECO:0000313" key="3">
    <source>
        <dbReference type="Proteomes" id="UP000738126"/>
    </source>
</evidence>
<dbReference type="RefSeq" id="WP_200261391.1">
    <property type="nucleotide sequence ID" value="NZ_NRSH01000240.1"/>
</dbReference>
<dbReference type="Proteomes" id="UP000738126">
    <property type="component" value="Unassembled WGS sequence"/>
</dbReference>
<dbReference type="Gene3D" id="2.40.320.10">
    <property type="entry name" value="Hypothetical Protein Pfu-838710-001"/>
    <property type="match status" value="1"/>
</dbReference>
<dbReference type="PANTHER" id="PTHR40114:SF1">
    <property type="entry name" value="SLR0698 PROTEIN"/>
    <property type="match status" value="1"/>
</dbReference>
<dbReference type="SMART" id="SM01118">
    <property type="entry name" value="CYTH"/>
    <property type="match status" value="1"/>
</dbReference>
<dbReference type="PROSITE" id="PS51707">
    <property type="entry name" value="CYTH"/>
    <property type="match status" value="1"/>
</dbReference>
<keyword evidence="3" id="KW-1185">Reference proteome</keyword>
<dbReference type="InterPro" id="IPR023577">
    <property type="entry name" value="CYTH_domain"/>
</dbReference>
<dbReference type="CDD" id="cd07891">
    <property type="entry name" value="CYTH-like_CthTTM-like_1"/>
    <property type="match status" value="1"/>
</dbReference>
<evidence type="ECO:0000259" key="1">
    <source>
        <dbReference type="PROSITE" id="PS51707"/>
    </source>
</evidence>
<dbReference type="PIRSF" id="PIRSF016487">
    <property type="entry name" value="CYTH_UCP016487"/>
    <property type="match status" value="1"/>
</dbReference>
<organism evidence="2 3">
    <name type="scientific">Halorhodospira neutriphila</name>
    <dbReference type="NCBI Taxonomy" id="168379"/>
    <lineage>
        <taxon>Bacteria</taxon>
        <taxon>Pseudomonadati</taxon>
        <taxon>Pseudomonadota</taxon>
        <taxon>Gammaproteobacteria</taxon>
        <taxon>Chromatiales</taxon>
        <taxon>Ectothiorhodospiraceae</taxon>
        <taxon>Halorhodospira</taxon>
    </lineage>
</organism>
<protein>
    <submittedName>
        <fullName evidence="2">Adenylate cyclase</fullName>
    </submittedName>
</protein>
<sequence>MAREVERKFLIRDESWREHADEGQRMRQGYLIGAARASIRVRTAGEQAWLNIKSATLGVERREYEYPVPLADAEEMLAELCERPLIEKVRYELAWGGHTWEIDVFEGENAGLIVAEIELADAEEAFERPPWLGEEVSDDPRYYNVCLIHHPYSQWDAA</sequence>
<dbReference type="SUPFAM" id="SSF55154">
    <property type="entry name" value="CYTH-like phosphatases"/>
    <property type="match status" value="1"/>
</dbReference>
<dbReference type="InterPro" id="IPR012042">
    <property type="entry name" value="NeuTTM/CthTTM-like"/>
</dbReference>
<evidence type="ECO:0000313" key="2">
    <source>
        <dbReference type="EMBL" id="MBK1727710.1"/>
    </source>
</evidence>
<reference evidence="2 3" key="1">
    <citation type="journal article" date="2020" name="Microorganisms">
        <title>Osmotic Adaptation and Compatible Solute Biosynthesis of Phototrophic Bacteria as Revealed from Genome Analyses.</title>
        <authorList>
            <person name="Imhoff J.F."/>
            <person name="Rahn T."/>
            <person name="Kunzel S."/>
            <person name="Keller A."/>
            <person name="Neulinger S.C."/>
        </authorList>
    </citation>
    <scope>NUCLEOTIDE SEQUENCE [LARGE SCALE GENOMIC DNA]</scope>
    <source>
        <strain evidence="2 3">DSM 15116</strain>
    </source>
</reference>
<proteinExistence type="predicted"/>
<comment type="caution">
    <text evidence="2">The sequence shown here is derived from an EMBL/GenBank/DDBJ whole genome shotgun (WGS) entry which is preliminary data.</text>
</comment>
<name>A0ABS1E7K6_9GAMM</name>
<gene>
    <name evidence="2" type="ORF">CKO13_11965</name>
</gene>
<accession>A0ABS1E7K6</accession>
<dbReference type="EMBL" id="NRSH01000240">
    <property type="protein sequence ID" value="MBK1727710.1"/>
    <property type="molecule type" value="Genomic_DNA"/>
</dbReference>
<dbReference type="Pfam" id="PF01928">
    <property type="entry name" value="CYTH"/>
    <property type="match status" value="1"/>
</dbReference>
<dbReference type="PANTHER" id="PTHR40114">
    <property type="entry name" value="SLR0698 PROTEIN"/>
    <property type="match status" value="1"/>
</dbReference>